<keyword evidence="3" id="KW-1185">Reference proteome</keyword>
<evidence type="ECO:0000256" key="1">
    <source>
        <dbReference type="SAM" id="Phobius"/>
    </source>
</evidence>
<gene>
    <name evidence="2" type="ORF">K457DRAFT_153503</name>
</gene>
<accession>A0A197K696</accession>
<protein>
    <submittedName>
        <fullName evidence="2">Uncharacterized protein</fullName>
    </submittedName>
</protein>
<keyword evidence="1" id="KW-1133">Transmembrane helix</keyword>
<proteinExistence type="predicted"/>
<dbReference type="AlphaFoldDB" id="A0A197K696"/>
<keyword evidence="1" id="KW-0472">Membrane</keyword>
<keyword evidence="1" id="KW-0812">Transmembrane</keyword>
<sequence length="125" mass="13854">MVEQESLFIQLLVRVGSRVGCGCVKGLLVERCKLSQGERREDRAGVHKQLTCYVSGEERVLLLIHVGYEVLVALFFVLGIVAVFDGVGLVSEKVLLCYCYSEIEVLSLEVVPKGETQKRALIAKQ</sequence>
<feature type="transmembrane region" description="Helical" evidence="1">
    <location>
        <begin position="60"/>
        <end position="84"/>
    </location>
</feature>
<reference evidence="2 3" key="1">
    <citation type="submission" date="2016-05" db="EMBL/GenBank/DDBJ databases">
        <title>Genome sequencing reveals origins of a unique bacterial endosymbiosis in the earliest lineages of terrestrial Fungi.</title>
        <authorList>
            <consortium name="DOE Joint Genome Institute"/>
            <person name="Uehling J."/>
            <person name="Gryganskyi A."/>
            <person name="Hameed K."/>
            <person name="Tschaplinski T."/>
            <person name="Misztal P."/>
            <person name="Wu S."/>
            <person name="Desiro A."/>
            <person name="Vande Pol N."/>
            <person name="Du Z.-Y."/>
            <person name="Zienkiewicz A."/>
            <person name="Zienkiewicz K."/>
            <person name="Morin E."/>
            <person name="Tisserant E."/>
            <person name="Splivallo R."/>
            <person name="Hainaut M."/>
            <person name="Henrissat B."/>
            <person name="Ohm R."/>
            <person name="Kuo A."/>
            <person name="Yan J."/>
            <person name="Lipzen A."/>
            <person name="Nolan M."/>
            <person name="Labutti K."/>
            <person name="Barry K."/>
            <person name="Goldstein A."/>
            <person name="Labbe J."/>
            <person name="Schadt C."/>
            <person name="Tuskan G."/>
            <person name="Grigoriev I."/>
            <person name="Martin F."/>
            <person name="Vilgalys R."/>
            <person name="Bonito G."/>
        </authorList>
    </citation>
    <scope>NUCLEOTIDE SEQUENCE [LARGE SCALE GENOMIC DNA]</scope>
    <source>
        <strain evidence="2 3">AG-77</strain>
    </source>
</reference>
<dbReference type="Proteomes" id="UP000078512">
    <property type="component" value="Unassembled WGS sequence"/>
</dbReference>
<evidence type="ECO:0000313" key="3">
    <source>
        <dbReference type="Proteomes" id="UP000078512"/>
    </source>
</evidence>
<dbReference type="EMBL" id="KV442024">
    <property type="protein sequence ID" value="OAQ32693.1"/>
    <property type="molecule type" value="Genomic_DNA"/>
</dbReference>
<evidence type="ECO:0000313" key="2">
    <source>
        <dbReference type="EMBL" id="OAQ32693.1"/>
    </source>
</evidence>
<name>A0A197K696_9FUNG</name>
<organism evidence="2 3">
    <name type="scientific">Linnemannia elongata AG-77</name>
    <dbReference type="NCBI Taxonomy" id="1314771"/>
    <lineage>
        <taxon>Eukaryota</taxon>
        <taxon>Fungi</taxon>
        <taxon>Fungi incertae sedis</taxon>
        <taxon>Mucoromycota</taxon>
        <taxon>Mortierellomycotina</taxon>
        <taxon>Mortierellomycetes</taxon>
        <taxon>Mortierellales</taxon>
        <taxon>Mortierellaceae</taxon>
        <taxon>Linnemannia</taxon>
    </lineage>
</organism>